<evidence type="ECO:0000313" key="1">
    <source>
        <dbReference type="EMBL" id="WVZ04550.1"/>
    </source>
</evidence>
<protein>
    <submittedName>
        <fullName evidence="1">Uncharacterized protein</fullName>
    </submittedName>
</protein>
<proteinExistence type="predicted"/>
<sequence length="177" mass="20273">MFSPSRIRVFDPHLQRLLVLPLHEGVRCGVIKGDFYVVVPSLFASLEIDGDDVRNAIWVLRVRGEDEDRGELLVVAKVMKEMKSLVWYYLGFEMREKELAIRVRWGESRFWLGIFFARTVAIERAWLRCVMKVDGGSAIRNKGGAMFAHGGLIARDDEHVVMLMVAWWPCGGTLHEP</sequence>
<organism evidence="1 2">
    <name type="scientific">Vigna mungo</name>
    <name type="common">Black gram</name>
    <name type="synonym">Phaseolus mungo</name>
    <dbReference type="NCBI Taxonomy" id="3915"/>
    <lineage>
        <taxon>Eukaryota</taxon>
        <taxon>Viridiplantae</taxon>
        <taxon>Streptophyta</taxon>
        <taxon>Embryophyta</taxon>
        <taxon>Tracheophyta</taxon>
        <taxon>Spermatophyta</taxon>
        <taxon>Magnoliopsida</taxon>
        <taxon>eudicotyledons</taxon>
        <taxon>Gunneridae</taxon>
        <taxon>Pentapetalae</taxon>
        <taxon>rosids</taxon>
        <taxon>fabids</taxon>
        <taxon>Fabales</taxon>
        <taxon>Fabaceae</taxon>
        <taxon>Papilionoideae</taxon>
        <taxon>50 kb inversion clade</taxon>
        <taxon>NPAAA clade</taxon>
        <taxon>indigoferoid/millettioid clade</taxon>
        <taxon>Phaseoleae</taxon>
        <taxon>Vigna</taxon>
    </lineage>
</organism>
<dbReference type="Proteomes" id="UP001374535">
    <property type="component" value="Chromosome 6"/>
</dbReference>
<keyword evidence="2" id="KW-1185">Reference proteome</keyword>
<reference evidence="1 2" key="1">
    <citation type="journal article" date="2023" name="Life. Sci Alliance">
        <title>Evolutionary insights into 3D genome organization and epigenetic landscape of Vigna mungo.</title>
        <authorList>
            <person name="Junaid A."/>
            <person name="Singh B."/>
            <person name="Bhatia S."/>
        </authorList>
    </citation>
    <scope>NUCLEOTIDE SEQUENCE [LARGE SCALE GENOMIC DNA]</scope>
    <source>
        <strain evidence="1">Urdbean</strain>
    </source>
</reference>
<dbReference type="AlphaFoldDB" id="A0AAQ3N7Y9"/>
<name>A0AAQ3N7Y9_VIGMU</name>
<dbReference type="EMBL" id="CP144695">
    <property type="protein sequence ID" value="WVZ04550.1"/>
    <property type="molecule type" value="Genomic_DNA"/>
</dbReference>
<evidence type="ECO:0000313" key="2">
    <source>
        <dbReference type="Proteomes" id="UP001374535"/>
    </source>
</evidence>
<gene>
    <name evidence="1" type="ORF">V8G54_017896</name>
</gene>
<accession>A0AAQ3N7Y9</accession>